<dbReference type="OrthoDB" id="5141876at2"/>
<proteinExistence type="inferred from homology"/>
<name>A0A5B9W0V7_9BACT</name>
<dbReference type="AlphaFoldDB" id="A0A5B9W0V7"/>
<dbReference type="KEGG" id="agv:OJF2_20990"/>
<reference evidence="4 5" key="1">
    <citation type="submission" date="2019-08" db="EMBL/GenBank/DDBJ databases">
        <title>Deep-cultivation of Planctomycetes and their phenomic and genomic characterization uncovers novel biology.</title>
        <authorList>
            <person name="Wiegand S."/>
            <person name="Jogler M."/>
            <person name="Boedeker C."/>
            <person name="Pinto D."/>
            <person name="Vollmers J."/>
            <person name="Rivas-Marin E."/>
            <person name="Kohn T."/>
            <person name="Peeters S.H."/>
            <person name="Heuer A."/>
            <person name="Rast P."/>
            <person name="Oberbeckmann S."/>
            <person name="Bunk B."/>
            <person name="Jeske O."/>
            <person name="Meyerdierks A."/>
            <person name="Storesund J.E."/>
            <person name="Kallscheuer N."/>
            <person name="Luecker S."/>
            <person name="Lage O.M."/>
            <person name="Pohl T."/>
            <person name="Merkel B.J."/>
            <person name="Hornburger P."/>
            <person name="Mueller R.-W."/>
            <person name="Bruemmer F."/>
            <person name="Labrenz M."/>
            <person name="Spormann A.M."/>
            <person name="Op den Camp H."/>
            <person name="Overmann J."/>
            <person name="Amann R."/>
            <person name="Jetten M.S.M."/>
            <person name="Mascher T."/>
            <person name="Medema M.H."/>
            <person name="Devos D.P."/>
            <person name="Kaster A.-K."/>
            <person name="Ovreas L."/>
            <person name="Rohde M."/>
            <person name="Galperin M.Y."/>
            <person name="Jogler C."/>
        </authorList>
    </citation>
    <scope>NUCLEOTIDE SEQUENCE [LARGE SCALE GENOMIC DNA]</scope>
    <source>
        <strain evidence="4 5">OJF2</strain>
    </source>
</reference>
<comment type="similarity">
    <text evidence="1">Belongs to the N-acylglucosamine 2-epimerase family.</text>
</comment>
<protein>
    <submittedName>
        <fullName evidence="4">Cellobiose 2-epimerase</fullName>
        <ecNumber evidence="4">5.1.3.11</ecNumber>
    </submittedName>
</protein>
<organism evidence="4 5">
    <name type="scientific">Aquisphaera giovannonii</name>
    <dbReference type="NCBI Taxonomy" id="406548"/>
    <lineage>
        <taxon>Bacteria</taxon>
        <taxon>Pseudomonadati</taxon>
        <taxon>Planctomycetota</taxon>
        <taxon>Planctomycetia</taxon>
        <taxon>Isosphaerales</taxon>
        <taxon>Isosphaeraceae</taxon>
        <taxon>Aquisphaera</taxon>
    </lineage>
</organism>
<dbReference type="InterPro" id="IPR008928">
    <property type="entry name" value="6-hairpin_glycosidase_sf"/>
</dbReference>
<dbReference type="Pfam" id="PF07221">
    <property type="entry name" value="GlcNAc_2-epim"/>
    <property type="match status" value="1"/>
</dbReference>
<evidence type="ECO:0000313" key="5">
    <source>
        <dbReference type="Proteomes" id="UP000324233"/>
    </source>
</evidence>
<gene>
    <name evidence="4" type="primary">ce</name>
    <name evidence="4" type="ORF">OJF2_20990</name>
</gene>
<sequence length="447" mass="50519" precursor="true">MRSRRPVRLLVPVLLLNLAALRHEATGQETRSAEDLAAAMESQLRGELSAHWYPHAVDRRHGGFHEEMARDWSIRAGVSKSQVYQARMTWTAAAFADHDHSRRDEYLGYARHGLAFLDEAMRDREHGGFHWIVDARGNLDPGLGDEKHAYGMSFVIYAASKVRSVGGDERALKVARDAFDWLEAHAHDRDHGGYFEALKRDGTPILTAQPGSPGRDKDRLGIAYGRKTMNSHIHLLEAFAELARVDDRPVVKQRLDEVFHLVRDRIAAEPGLLNLELTREWKIIPSHDSYGHDVETAYLLVEAADVLGMPSDGATWKVARSLVDHALAGGWDDRHGGFYDKGDVATNHAFDLTKVWWTQAEGLNALLLLDGKYGRETDRYHRAFLKQWDFIRSCLIDPRYDGWFSETESDGKLRGDGAKANPWKANYHTSRALMNVVRTLRNPPPGH</sequence>
<dbReference type="GO" id="GO:0005975">
    <property type="term" value="P:carbohydrate metabolic process"/>
    <property type="evidence" value="ECO:0007669"/>
    <property type="project" value="InterPro"/>
</dbReference>
<evidence type="ECO:0000256" key="2">
    <source>
        <dbReference type="ARBA" id="ARBA00023235"/>
    </source>
</evidence>
<dbReference type="GO" id="GO:0047736">
    <property type="term" value="F:cellobiose epimerase activity"/>
    <property type="evidence" value="ECO:0007669"/>
    <property type="project" value="UniProtKB-EC"/>
</dbReference>
<keyword evidence="2 4" id="KW-0413">Isomerase</keyword>
<dbReference type="InterPro" id="IPR012341">
    <property type="entry name" value="6hp_glycosidase-like_sf"/>
</dbReference>
<feature type="chain" id="PRO_5022711603" evidence="3">
    <location>
        <begin position="25"/>
        <end position="447"/>
    </location>
</feature>
<dbReference type="PANTHER" id="PTHR15108">
    <property type="entry name" value="N-ACYLGLUCOSAMINE-2-EPIMERASE"/>
    <property type="match status" value="1"/>
</dbReference>
<dbReference type="EMBL" id="CP042997">
    <property type="protein sequence ID" value="QEH33595.1"/>
    <property type="molecule type" value="Genomic_DNA"/>
</dbReference>
<dbReference type="Proteomes" id="UP000324233">
    <property type="component" value="Chromosome"/>
</dbReference>
<dbReference type="InterPro" id="IPR010819">
    <property type="entry name" value="AGE/CE"/>
</dbReference>
<dbReference type="EC" id="5.1.3.11" evidence="4"/>
<dbReference type="Gene3D" id="1.50.10.10">
    <property type="match status" value="1"/>
</dbReference>
<keyword evidence="3" id="KW-0732">Signal</keyword>
<accession>A0A5B9W0V7</accession>
<keyword evidence="5" id="KW-1185">Reference proteome</keyword>
<feature type="signal peptide" evidence="3">
    <location>
        <begin position="1"/>
        <end position="24"/>
    </location>
</feature>
<evidence type="ECO:0000256" key="1">
    <source>
        <dbReference type="ARBA" id="ARBA00008558"/>
    </source>
</evidence>
<dbReference type="SUPFAM" id="SSF48208">
    <property type="entry name" value="Six-hairpin glycosidases"/>
    <property type="match status" value="1"/>
</dbReference>
<evidence type="ECO:0000313" key="4">
    <source>
        <dbReference type="EMBL" id="QEH33595.1"/>
    </source>
</evidence>
<evidence type="ECO:0000256" key="3">
    <source>
        <dbReference type="SAM" id="SignalP"/>
    </source>
</evidence>